<dbReference type="Pfam" id="PF14269">
    <property type="entry name" value="Arylsulfotran_2"/>
    <property type="match status" value="1"/>
</dbReference>
<feature type="chain" id="PRO_5002522969" description="ASST-domain-containing protein" evidence="1">
    <location>
        <begin position="22"/>
        <end position="535"/>
    </location>
</feature>
<keyword evidence="3" id="KW-1185">Reference proteome</keyword>
<dbReference type="Proteomes" id="UP000042958">
    <property type="component" value="Unassembled WGS sequence"/>
</dbReference>
<name>A0A0F7U5M6_PENBI</name>
<evidence type="ECO:0000313" key="2">
    <source>
        <dbReference type="EMBL" id="CEJ62772.1"/>
    </source>
</evidence>
<dbReference type="STRING" id="104259.A0A0F7U5M6"/>
<dbReference type="PANTHER" id="PTHR35340:SF6">
    <property type="entry name" value="ASST-DOMAIN-CONTAINING PROTEIN"/>
    <property type="match status" value="1"/>
</dbReference>
<gene>
    <name evidence="2" type="ORF">PMG11_11262</name>
</gene>
<protein>
    <recommendedName>
        <fullName evidence="4">ASST-domain-containing protein</fullName>
    </recommendedName>
</protein>
<dbReference type="PANTHER" id="PTHR35340">
    <property type="entry name" value="PQQ ENZYME REPEAT PROTEIN-RELATED"/>
    <property type="match status" value="1"/>
</dbReference>
<dbReference type="AlphaFoldDB" id="A0A0F7U5M6"/>
<reference evidence="3" key="1">
    <citation type="journal article" date="2015" name="Genome Announc.">
        <title>Draft genome sequence of the fungus Penicillium brasilianum MG11.</title>
        <authorList>
            <person name="Horn F."/>
            <person name="Linde J."/>
            <person name="Mattern D.J."/>
            <person name="Walther G."/>
            <person name="Guthke R."/>
            <person name="Brakhage A.A."/>
            <person name="Valiante V."/>
        </authorList>
    </citation>
    <scope>NUCLEOTIDE SEQUENCE [LARGE SCALE GENOMIC DNA]</scope>
    <source>
        <strain evidence="3">MG11</strain>
    </source>
</reference>
<dbReference type="OrthoDB" id="5377172at2759"/>
<dbReference type="InterPro" id="IPR039535">
    <property type="entry name" value="ASST-like"/>
</dbReference>
<dbReference type="EMBL" id="CDHK01000023">
    <property type="protein sequence ID" value="CEJ62772.1"/>
    <property type="molecule type" value="Genomic_DNA"/>
</dbReference>
<evidence type="ECO:0000256" key="1">
    <source>
        <dbReference type="SAM" id="SignalP"/>
    </source>
</evidence>
<accession>A0A0F7U5M6</accession>
<evidence type="ECO:0000313" key="3">
    <source>
        <dbReference type="Proteomes" id="UP000042958"/>
    </source>
</evidence>
<evidence type="ECO:0008006" key="4">
    <source>
        <dbReference type="Google" id="ProtNLM"/>
    </source>
</evidence>
<organism evidence="2 3">
    <name type="scientific">Penicillium brasilianum</name>
    <dbReference type="NCBI Taxonomy" id="104259"/>
    <lineage>
        <taxon>Eukaryota</taxon>
        <taxon>Fungi</taxon>
        <taxon>Dikarya</taxon>
        <taxon>Ascomycota</taxon>
        <taxon>Pezizomycotina</taxon>
        <taxon>Eurotiomycetes</taxon>
        <taxon>Eurotiomycetidae</taxon>
        <taxon>Eurotiales</taxon>
        <taxon>Aspergillaceae</taxon>
        <taxon>Penicillium</taxon>
    </lineage>
</organism>
<proteinExistence type="predicted"/>
<feature type="signal peptide" evidence="1">
    <location>
        <begin position="1"/>
        <end position="21"/>
    </location>
</feature>
<dbReference type="InterPro" id="IPR053143">
    <property type="entry name" value="Arylsulfate_ST"/>
</dbReference>
<keyword evidence="1" id="KW-0732">Signal</keyword>
<sequence>MHYLLSTLAAGWLIAPAPVLGRSIGIRSGSTTLCATNGRQVTQNDSSIWPWQTYKSSNITPPYLTINRTGENLAPGLLFIGQENDEDTGVKQVSPFILTDDNELVWGGPEGDSSDFRQQYWGDQSVITFWVGTGKAAYGADVGRGWGKVQIYDDQYKLIKTVCPQLNLTMPTGTTTDCDADVHESFITEDNTILVTAYNTSQADLTSLGGSKDGWVYDSLAVEIDLATNEPVFVWSPLAHLDINATHAEFSGSSQTAPFDWFHINSIQKWNDHYLINSRHLWRTYLVNRQGEIIWYIDGENGGTFGSLPNNVTFSWQHMARLRNVSSTQALISWFANDLNTGTSTVPSKGLTLRLTFPPSPEHPPELVTNFYDHQYPVSSAAEGSFFPLPNGNALMGYGSEPYIKEYGPLGDVRWSAQFAGYNLGQSYRSYKQEWHATPSTRPSLVVSKATAKDDLEQCAGKSSSLRGHVSWNGATDVEQYRVYAGSDKNSLKLLGEFEKKGFETKFSLPNRIKVVEVAAIQAGKIIRKSGVVHV</sequence>